<comment type="similarity">
    <text evidence="1 3">Belongs to the D-isomer specific 2-hydroxyacid dehydrogenase family.</text>
</comment>
<dbReference type="GO" id="GO:0008720">
    <property type="term" value="F:D-lactate dehydrogenase (NAD+) activity"/>
    <property type="evidence" value="ECO:0007669"/>
    <property type="project" value="TreeGrafter"/>
</dbReference>
<feature type="domain" description="D-isomer specific 2-hydroxyacid dehydrogenase catalytic" evidence="4">
    <location>
        <begin position="34"/>
        <end position="360"/>
    </location>
</feature>
<evidence type="ECO:0000259" key="5">
    <source>
        <dbReference type="Pfam" id="PF02826"/>
    </source>
</evidence>
<dbReference type="Gene3D" id="3.40.50.720">
    <property type="entry name" value="NAD(P)-binding Rossmann-like Domain"/>
    <property type="match status" value="2"/>
</dbReference>
<dbReference type="InterPro" id="IPR006140">
    <property type="entry name" value="D-isomer_DH_NAD-bd"/>
</dbReference>
<dbReference type="AlphaFoldDB" id="A0A429ZY74"/>
<protein>
    <recommendedName>
        <fullName evidence="8">Hydroxyacid dehydrogenase</fullName>
    </recommendedName>
</protein>
<keyword evidence="2" id="KW-0520">NAD</keyword>
<evidence type="ECO:0000256" key="1">
    <source>
        <dbReference type="ARBA" id="ARBA00005854"/>
    </source>
</evidence>
<evidence type="ECO:0000313" key="7">
    <source>
        <dbReference type="Proteomes" id="UP000287857"/>
    </source>
</evidence>
<dbReference type="GO" id="GO:0051287">
    <property type="term" value="F:NAD binding"/>
    <property type="evidence" value="ECO:0007669"/>
    <property type="project" value="InterPro"/>
</dbReference>
<dbReference type="InterPro" id="IPR036291">
    <property type="entry name" value="NAD(P)-bd_dom_sf"/>
</dbReference>
<dbReference type="Pfam" id="PF00389">
    <property type="entry name" value="2-Hacid_dh"/>
    <property type="match status" value="1"/>
</dbReference>
<gene>
    <name evidence="6" type="ORF">CBF37_05865</name>
</gene>
<evidence type="ECO:0008006" key="8">
    <source>
        <dbReference type="Google" id="ProtNLM"/>
    </source>
</evidence>
<comment type="caution">
    <text evidence="6">The sequence shown here is derived from an EMBL/GenBank/DDBJ whole genome shotgun (WGS) entry which is preliminary data.</text>
</comment>
<evidence type="ECO:0000256" key="2">
    <source>
        <dbReference type="ARBA" id="ARBA00023027"/>
    </source>
</evidence>
<accession>A0A429ZY74</accession>
<dbReference type="InterPro" id="IPR006139">
    <property type="entry name" value="D-isomer_2_OHA_DH_cat_dom"/>
</dbReference>
<dbReference type="SUPFAM" id="SSF52283">
    <property type="entry name" value="Formate/glycerate dehydrogenase catalytic domain-like"/>
    <property type="match status" value="1"/>
</dbReference>
<evidence type="ECO:0000256" key="3">
    <source>
        <dbReference type="RuleBase" id="RU003719"/>
    </source>
</evidence>
<dbReference type="InterPro" id="IPR058205">
    <property type="entry name" value="D-LDH-like"/>
</dbReference>
<evidence type="ECO:0000259" key="4">
    <source>
        <dbReference type="Pfam" id="PF00389"/>
    </source>
</evidence>
<organism evidence="6 7">
    <name type="scientific">Vagococcus vulneris</name>
    <dbReference type="NCBI Taxonomy" id="1977869"/>
    <lineage>
        <taxon>Bacteria</taxon>
        <taxon>Bacillati</taxon>
        <taxon>Bacillota</taxon>
        <taxon>Bacilli</taxon>
        <taxon>Lactobacillales</taxon>
        <taxon>Enterococcaceae</taxon>
        <taxon>Vagococcus</taxon>
    </lineage>
</organism>
<reference evidence="6 7" key="1">
    <citation type="submission" date="2017-05" db="EMBL/GenBank/DDBJ databases">
        <title>Vagococcus spp. assemblies.</title>
        <authorList>
            <person name="Gulvik C.A."/>
        </authorList>
    </citation>
    <scope>NUCLEOTIDE SEQUENCE [LARGE SCALE GENOMIC DNA]</scope>
    <source>
        <strain evidence="6 7">SS1995</strain>
    </source>
</reference>
<dbReference type="OrthoDB" id="9805416at2"/>
<dbReference type="Proteomes" id="UP000287857">
    <property type="component" value="Unassembled WGS sequence"/>
</dbReference>
<dbReference type="PANTHER" id="PTHR43026:SF1">
    <property type="entry name" value="2-HYDROXYACID DEHYDROGENASE HOMOLOG 1-RELATED"/>
    <property type="match status" value="1"/>
</dbReference>
<feature type="domain" description="D-isomer specific 2-hydroxyacid dehydrogenase NAD-binding" evidence="5">
    <location>
        <begin position="143"/>
        <end position="331"/>
    </location>
</feature>
<proteinExistence type="inferred from homology"/>
<name>A0A429ZY74_9ENTE</name>
<dbReference type="EMBL" id="NGJS01000007">
    <property type="protein sequence ID" value="RST98896.1"/>
    <property type="molecule type" value="Genomic_DNA"/>
</dbReference>
<keyword evidence="7" id="KW-1185">Reference proteome</keyword>
<dbReference type="Pfam" id="PF02826">
    <property type="entry name" value="2-Hacid_dh_C"/>
    <property type="match status" value="1"/>
</dbReference>
<sequence length="366" mass="41599">MIENTCILIFLLFKFILLWKRGSFFMETKTNKLLVFSSYDYDVTAFEKYPEKGLELEYVKETLTPDILRKHAKKGEYVGIIVFVNDQVDKEVIDIMAENDMYFIATRSAGFNHIDLAYAKEKNMKVYRVPEYSSYSIAEHAVTLLLSSIRDIPTAVYNTRHNDFSLKPTMMGFDIHGKTVGLVGTGKIGQKFAQIMAGFGATVIAYDKFPATEWAEKFGVTYVELDELYAKADIIALFCPVFPETQHMINKDSIAKMKDGVIIINTARGLLVKTEDMVDALKSGKVARYGADVYENEAKYFFNDYSNIPVEDKVLEELLAQPHAMITPHSAFFTNEAFENIYKITMANVMDGIDSKENAREMTQTV</sequence>
<dbReference type="PANTHER" id="PTHR43026">
    <property type="entry name" value="2-HYDROXYACID DEHYDROGENASE HOMOLOG 1-RELATED"/>
    <property type="match status" value="1"/>
</dbReference>
<evidence type="ECO:0000313" key="6">
    <source>
        <dbReference type="EMBL" id="RST98896.1"/>
    </source>
</evidence>
<dbReference type="SUPFAM" id="SSF51735">
    <property type="entry name" value="NAD(P)-binding Rossmann-fold domains"/>
    <property type="match status" value="1"/>
</dbReference>
<keyword evidence="3" id="KW-0560">Oxidoreductase</keyword>